<evidence type="ECO:0000259" key="7">
    <source>
        <dbReference type="Pfam" id="PF07992"/>
    </source>
</evidence>
<dbReference type="PIRSF" id="PIRSF000350">
    <property type="entry name" value="Mercury_reductase_MerA"/>
    <property type="match status" value="1"/>
</dbReference>
<evidence type="ECO:0000256" key="4">
    <source>
        <dbReference type="ARBA" id="ARBA00022827"/>
    </source>
</evidence>
<feature type="domain" description="FAD/NAD(P)-binding" evidence="7">
    <location>
        <begin position="6"/>
        <end position="324"/>
    </location>
</feature>
<dbReference type="AlphaFoldDB" id="A0A6J6PHR0"/>
<keyword evidence="3" id="KW-0285">Flavoprotein</keyword>
<dbReference type="Pfam" id="PF02852">
    <property type="entry name" value="Pyr_redox_dim"/>
    <property type="match status" value="1"/>
</dbReference>
<name>A0A6J6PHR0_9ZZZZ</name>
<dbReference type="PRINTS" id="PR00411">
    <property type="entry name" value="PNDRDTASEI"/>
</dbReference>
<dbReference type="Gene3D" id="3.30.390.30">
    <property type="match status" value="1"/>
</dbReference>
<dbReference type="SUPFAM" id="SSF55424">
    <property type="entry name" value="FAD/NAD-linked reductases, dimerisation (C-terminal) domain"/>
    <property type="match status" value="1"/>
</dbReference>
<accession>A0A6J6PHR0</accession>
<dbReference type="EMBL" id="CAEZXM010000177">
    <property type="protein sequence ID" value="CAB4696303.1"/>
    <property type="molecule type" value="Genomic_DNA"/>
</dbReference>
<dbReference type="FunFam" id="3.30.390.30:FF:000001">
    <property type="entry name" value="Dihydrolipoyl dehydrogenase"/>
    <property type="match status" value="1"/>
</dbReference>
<organism evidence="8">
    <name type="scientific">freshwater metagenome</name>
    <dbReference type="NCBI Taxonomy" id="449393"/>
    <lineage>
        <taxon>unclassified sequences</taxon>
        <taxon>metagenomes</taxon>
        <taxon>ecological metagenomes</taxon>
    </lineage>
</organism>
<evidence type="ECO:0000256" key="1">
    <source>
        <dbReference type="ARBA" id="ARBA00001974"/>
    </source>
</evidence>
<sequence>MIIERYDLVIIGMGAGGMEAAEFAVTLDLSVAVVERDRIGGDSLWTGSVPSKALLASAKAAHTMRTADLFGIAAVEPTIDLPMVWRRMRAVQAEIAHTDNDADRYRDMGITIVEGDATITGPNQVTVVSDAAEPITLEGRFIMACTGSSPRVPDIEGLLDAGFLTSETLFELDSPPSSIIILGGGPVGVEMAQALNRLGITTTLLHHGTSLLPRDEPALAHVLATTLRAEGVDLHLSAEATRVTFDESTKTVHATIKGVKHTFTAEAILLAVGRRANTDGLGLEALGIDVGPTGVRVDSRGRTSVKTVYAAGDVAAGFRFAHSAGNYSVRAIRDMFFPGKGSADLLVPWCTFTDPELAHAGLTIAEAETAFGNDVDVWKLDLIHNDRARTDSATAGTIVVITSKSRIVGAHILAPAAGEMIHELALAIRHDMKIGDIASLVHIYPTYATSIGQVAAESLYERAQKLRWLVRR</sequence>
<comment type="cofactor">
    <cofactor evidence="1">
        <name>FAD</name>
        <dbReference type="ChEBI" id="CHEBI:57692"/>
    </cofactor>
</comment>
<dbReference type="GO" id="GO:0050660">
    <property type="term" value="F:flavin adenine dinucleotide binding"/>
    <property type="evidence" value="ECO:0007669"/>
    <property type="project" value="TreeGrafter"/>
</dbReference>
<protein>
    <submittedName>
        <fullName evidence="8">Unannotated protein</fullName>
    </submittedName>
</protein>
<dbReference type="Gene3D" id="3.50.50.60">
    <property type="entry name" value="FAD/NAD(P)-binding domain"/>
    <property type="match status" value="2"/>
</dbReference>
<reference evidence="8" key="1">
    <citation type="submission" date="2020-05" db="EMBL/GenBank/DDBJ databases">
        <authorList>
            <person name="Chiriac C."/>
            <person name="Salcher M."/>
            <person name="Ghai R."/>
            <person name="Kavagutti S V."/>
        </authorList>
    </citation>
    <scope>NUCLEOTIDE SEQUENCE</scope>
</reference>
<feature type="domain" description="Pyridine nucleotide-disulphide oxidoreductase dimerisation" evidence="6">
    <location>
        <begin position="347"/>
        <end position="452"/>
    </location>
</feature>
<evidence type="ECO:0000256" key="2">
    <source>
        <dbReference type="ARBA" id="ARBA00007532"/>
    </source>
</evidence>
<dbReference type="PRINTS" id="PR00368">
    <property type="entry name" value="FADPNR"/>
</dbReference>
<evidence type="ECO:0000256" key="3">
    <source>
        <dbReference type="ARBA" id="ARBA00022630"/>
    </source>
</evidence>
<dbReference type="Pfam" id="PF07992">
    <property type="entry name" value="Pyr_redox_2"/>
    <property type="match status" value="1"/>
</dbReference>
<comment type="similarity">
    <text evidence="2">Belongs to the class-I pyridine nucleotide-disulfide oxidoreductase family.</text>
</comment>
<dbReference type="GO" id="GO:0003955">
    <property type="term" value="F:NAD(P)H dehydrogenase (quinone) activity"/>
    <property type="evidence" value="ECO:0007669"/>
    <property type="project" value="TreeGrafter"/>
</dbReference>
<keyword evidence="5" id="KW-0560">Oxidoreductase</keyword>
<dbReference type="InterPro" id="IPR004099">
    <property type="entry name" value="Pyr_nucl-diS_OxRdtase_dimer"/>
</dbReference>
<gene>
    <name evidence="8" type="ORF">UFOPK2366_01021</name>
</gene>
<dbReference type="SUPFAM" id="SSF51905">
    <property type="entry name" value="FAD/NAD(P)-binding domain"/>
    <property type="match status" value="1"/>
</dbReference>
<evidence type="ECO:0000313" key="8">
    <source>
        <dbReference type="EMBL" id="CAB4696303.1"/>
    </source>
</evidence>
<dbReference type="InterPro" id="IPR016156">
    <property type="entry name" value="FAD/NAD-linked_Rdtase_dimer_sf"/>
</dbReference>
<dbReference type="InterPro" id="IPR036188">
    <property type="entry name" value="FAD/NAD-bd_sf"/>
</dbReference>
<proteinExistence type="inferred from homology"/>
<keyword evidence="4" id="KW-0274">FAD</keyword>
<evidence type="ECO:0000256" key="5">
    <source>
        <dbReference type="ARBA" id="ARBA00023002"/>
    </source>
</evidence>
<dbReference type="InterPro" id="IPR023753">
    <property type="entry name" value="FAD/NAD-binding_dom"/>
</dbReference>
<dbReference type="PANTHER" id="PTHR43014">
    <property type="entry name" value="MERCURIC REDUCTASE"/>
    <property type="match status" value="1"/>
</dbReference>
<dbReference type="InterPro" id="IPR001100">
    <property type="entry name" value="Pyr_nuc-diS_OxRdtase"/>
</dbReference>
<dbReference type="PANTHER" id="PTHR43014:SF2">
    <property type="entry name" value="MERCURIC REDUCTASE"/>
    <property type="match status" value="1"/>
</dbReference>
<evidence type="ECO:0000259" key="6">
    <source>
        <dbReference type="Pfam" id="PF02852"/>
    </source>
</evidence>